<sequence>MRRILLLLQSLLLAGRVIVVAGNDQREFIALVKTTREVASTHGAVWDIQHKGSKRLYEKGDDDSREMVQLRVIVHSQDEATQLDQLESAGLLHYETSANDEDATRRNLEGINDQFSCYRTVDETYTSLDDLATRYPTFVTIDTIGESWRKQQGLGGNDIKVMILTAPSTFTKHNLMVVAGHHSRELPPPEAVMRWATHLLQNYGIDADITWILQRTQIHIVPVANPDGRDIVQNHLGWMYRKNARDVGCPEHQQGVDLNRNYPFAWGSDHGSSNSACATSYRGSSALSEPETSAVYNYAHNLFPQQIKKGTVVQAEAMYQDVCPEDTATGIFVDVHSSGDFVYFPWGFADLQSPNHRSLLTLSAKLARPGNYTLWGPGQSGFLYFVSGDATDATYGIDCIASVGYEIGSQFYASCTELKSSIVPILTESLLYAAKSVSAPYKIPLGPDILNICVDNSDPTQTTMTLKASDEALIVPWAVYDDEKDKSQAIAEVRVFWNAHPYDNTFNHGTLMAPLDGAFDSIEEELVYIMDTSGTTGQYVLYFQAKDMEGYEGAVSAVFVDNAKPQVCASSQAIKTMAAAETQPQTNPAVPQATLAVPQPIPAPPPTQPQTMAMNTARKEQMMKRNRRRTLRKRRQTLRKRKWERRRWLRRRKRRLMIRRERLQQLGRPMRRGLGDS</sequence>
<evidence type="ECO:0000256" key="2">
    <source>
        <dbReference type="ARBA" id="ARBA00005988"/>
    </source>
</evidence>
<dbReference type="PANTHER" id="PTHR11705:SF119">
    <property type="entry name" value="OS02G0119300 PROTEIN"/>
    <property type="match status" value="1"/>
</dbReference>
<dbReference type="PROSITE" id="PS52035">
    <property type="entry name" value="PEPTIDASE_M14"/>
    <property type="match status" value="1"/>
</dbReference>
<feature type="signal peptide" evidence="5">
    <location>
        <begin position="1"/>
        <end position="22"/>
    </location>
</feature>
<comment type="caution">
    <text evidence="7">The sequence shown here is derived from an EMBL/GenBank/DDBJ whole genome shotgun (WGS) entry which is preliminary data.</text>
</comment>
<dbReference type="InterPro" id="IPR000834">
    <property type="entry name" value="Peptidase_M14"/>
</dbReference>
<comment type="cofactor">
    <cofactor evidence="1">
        <name>Zn(2+)</name>
        <dbReference type="ChEBI" id="CHEBI:29105"/>
    </cofactor>
</comment>
<feature type="active site" description="Proton donor/acceptor" evidence="3">
    <location>
        <position position="406"/>
    </location>
</feature>
<dbReference type="Proteomes" id="UP001153069">
    <property type="component" value="Unassembled WGS sequence"/>
</dbReference>
<dbReference type="GO" id="GO:0004181">
    <property type="term" value="F:metallocarboxypeptidase activity"/>
    <property type="evidence" value="ECO:0007669"/>
    <property type="project" value="InterPro"/>
</dbReference>
<evidence type="ECO:0000256" key="5">
    <source>
        <dbReference type="SAM" id="SignalP"/>
    </source>
</evidence>
<proteinExistence type="inferred from homology"/>
<evidence type="ECO:0000259" key="6">
    <source>
        <dbReference type="PROSITE" id="PS52035"/>
    </source>
</evidence>
<dbReference type="GO" id="GO:0006508">
    <property type="term" value="P:proteolysis"/>
    <property type="evidence" value="ECO:0007669"/>
    <property type="project" value="InterPro"/>
</dbReference>
<dbReference type="OrthoDB" id="47466at2759"/>
<name>A0A9N8H1C4_9STRA</name>
<evidence type="ECO:0000256" key="4">
    <source>
        <dbReference type="SAM" id="MobiDB-lite"/>
    </source>
</evidence>
<keyword evidence="5" id="KW-0732">Signal</keyword>
<evidence type="ECO:0000313" key="8">
    <source>
        <dbReference type="Proteomes" id="UP001153069"/>
    </source>
</evidence>
<evidence type="ECO:0000313" key="7">
    <source>
        <dbReference type="EMBL" id="CAB9497126.1"/>
    </source>
</evidence>
<dbReference type="Pfam" id="PF00246">
    <property type="entry name" value="Peptidase_M14"/>
    <property type="match status" value="1"/>
</dbReference>
<dbReference type="AlphaFoldDB" id="A0A9N8H1C4"/>
<evidence type="ECO:0000256" key="3">
    <source>
        <dbReference type="PROSITE-ProRule" id="PRU01379"/>
    </source>
</evidence>
<evidence type="ECO:0000256" key="1">
    <source>
        <dbReference type="ARBA" id="ARBA00001947"/>
    </source>
</evidence>
<accession>A0A9N8H1C4</accession>
<dbReference type="Gene3D" id="3.40.630.10">
    <property type="entry name" value="Zn peptidases"/>
    <property type="match status" value="1"/>
</dbReference>
<organism evidence="7 8">
    <name type="scientific">Seminavis robusta</name>
    <dbReference type="NCBI Taxonomy" id="568900"/>
    <lineage>
        <taxon>Eukaryota</taxon>
        <taxon>Sar</taxon>
        <taxon>Stramenopiles</taxon>
        <taxon>Ochrophyta</taxon>
        <taxon>Bacillariophyta</taxon>
        <taxon>Bacillariophyceae</taxon>
        <taxon>Bacillariophycidae</taxon>
        <taxon>Naviculales</taxon>
        <taxon>Naviculaceae</taxon>
        <taxon>Seminavis</taxon>
    </lineage>
</organism>
<comment type="similarity">
    <text evidence="2 3">Belongs to the peptidase M14 family.</text>
</comment>
<feature type="compositionally biased region" description="Basic residues" evidence="4">
    <location>
        <begin position="624"/>
        <end position="641"/>
    </location>
</feature>
<gene>
    <name evidence="7" type="ORF">SEMRO_14_G010800.1</name>
</gene>
<protein>
    <submittedName>
        <fullName evidence="7">Probable metallocarboxypeptidase A</fullName>
    </submittedName>
</protein>
<dbReference type="GO" id="GO:0008270">
    <property type="term" value="F:zinc ion binding"/>
    <property type="evidence" value="ECO:0007669"/>
    <property type="project" value="InterPro"/>
</dbReference>
<dbReference type="GO" id="GO:0005615">
    <property type="term" value="C:extracellular space"/>
    <property type="evidence" value="ECO:0007669"/>
    <property type="project" value="TreeGrafter"/>
</dbReference>
<feature type="chain" id="PRO_5040376209" evidence="5">
    <location>
        <begin position="23"/>
        <end position="677"/>
    </location>
</feature>
<dbReference type="PANTHER" id="PTHR11705">
    <property type="entry name" value="PROTEASE FAMILY M14 CARBOXYPEPTIDASE A,B"/>
    <property type="match status" value="1"/>
</dbReference>
<keyword evidence="8" id="KW-1185">Reference proteome</keyword>
<dbReference type="SUPFAM" id="SSF53187">
    <property type="entry name" value="Zn-dependent exopeptidases"/>
    <property type="match status" value="1"/>
</dbReference>
<dbReference type="EMBL" id="CAICTM010000014">
    <property type="protein sequence ID" value="CAB9497126.1"/>
    <property type="molecule type" value="Genomic_DNA"/>
</dbReference>
<feature type="domain" description="Peptidase M14" evidence="6">
    <location>
        <begin position="117"/>
        <end position="429"/>
    </location>
</feature>
<reference evidence="7" key="1">
    <citation type="submission" date="2020-06" db="EMBL/GenBank/DDBJ databases">
        <authorList>
            <consortium name="Plant Systems Biology data submission"/>
        </authorList>
    </citation>
    <scope>NUCLEOTIDE SEQUENCE</scope>
    <source>
        <strain evidence="7">D6</strain>
    </source>
</reference>
<dbReference type="SMART" id="SM00631">
    <property type="entry name" value="Zn_pept"/>
    <property type="match status" value="1"/>
</dbReference>
<feature type="region of interest" description="Disordered" evidence="4">
    <location>
        <begin position="618"/>
        <end position="641"/>
    </location>
</feature>